<evidence type="ECO:0000313" key="2">
    <source>
        <dbReference type="Proteomes" id="UP001516400"/>
    </source>
</evidence>
<dbReference type="AlphaFoldDB" id="A0ABD2MIC4"/>
<dbReference type="Proteomes" id="UP001516400">
    <property type="component" value="Unassembled WGS sequence"/>
</dbReference>
<dbReference type="EMBL" id="JABFTP020000001">
    <property type="protein sequence ID" value="KAL3265856.1"/>
    <property type="molecule type" value="Genomic_DNA"/>
</dbReference>
<protein>
    <submittedName>
        <fullName evidence="1">Uncharacterized protein</fullName>
    </submittedName>
</protein>
<reference evidence="1 2" key="1">
    <citation type="journal article" date="2021" name="BMC Biol.">
        <title>Horizontally acquired antibacterial genes associated with adaptive radiation of ladybird beetles.</title>
        <authorList>
            <person name="Li H.S."/>
            <person name="Tang X.F."/>
            <person name="Huang Y.H."/>
            <person name="Xu Z.Y."/>
            <person name="Chen M.L."/>
            <person name="Du X.Y."/>
            <person name="Qiu B.Y."/>
            <person name="Chen P.T."/>
            <person name="Zhang W."/>
            <person name="Slipinski A."/>
            <person name="Escalona H.E."/>
            <person name="Waterhouse R.M."/>
            <person name="Zwick A."/>
            <person name="Pang H."/>
        </authorList>
    </citation>
    <scope>NUCLEOTIDE SEQUENCE [LARGE SCALE GENOMIC DNA]</scope>
    <source>
        <strain evidence="1">SYSU2018</strain>
    </source>
</reference>
<sequence>NRSRLVPDEESEDEDNHQLISPQLGRIRPFARSFVHAFHSHRSTPARLRFRRNDVQTGALFASPPKSAKGLYGFQQ</sequence>
<accession>A0ABD2MIC4</accession>
<name>A0ABD2MIC4_9CUCU</name>
<comment type="caution">
    <text evidence="1">The sequence shown here is derived from an EMBL/GenBank/DDBJ whole genome shotgun (WGS) entry which is preliminary data.</text>
</comment>
<proteinExistence type="predicted"/>
<evidence type="ECO:0000313" key="1">
    <source>
        <dbReference type="EMBL" id="KAL3265856.1"/>
    </source>
</evidence>
<gene>
    <name evidence="1" type="ORF">HHI36_010052</name>
</gene>
<keyword evidence="2" id="KW-1185">Reference proteome</keyword>
<feature type="non-terminal residue" evidence="1">
    <location>
        <position position="1"/>
    </location>
</feature>
<organism evidence="1 2">
    <name type="scientific">Cryptolaemus montrouzieri</name>
    <dbReference type="NCBI Taxonomy" id="559131"/>
    <lineage>
        <taxon>Eukaryota</taxon>
        <taxon>Metazoa</taxon>
        <taxon>Ecdysozoa</taxon>
        <taxon>Arthropoda</taxon>
        <taxon>Hexapoda</taxon>
        <taxon>Insecta</taxon>
        <taxon>Pterygota</taxon>
        <taxon>Neoptera</taxon>
        <taxon>Endopterygota</taxon>
        <taxon>Coleoptera</taxon>
        <taxon>Polyphaga</taxon>
        <taxon>Cucujiformia</taxon>
        <taxon>Coccinelloidea</taxon>
        <taxon>Coccinellidae</taxon>
        <taxon>Scymninae</taxon>
        <taxon>Scymnini</taxon>
        <taxon>Cryptolaemus</taxon>
    </lineage>
</organism>